<name>A0A2T4UVV0_9MICO</name>
<dbReference type="PANTHER" id="PTHR38011:SF11">
    <property type="entry name" value="2,5-DIAMINO-6-RIBOSYLAMINO-4(3H)-PYRIMIDINONE 5'-PHOSPHATE REDUCTASE"/>
    <property type="match status" value="1"/>
</dbReference>
<dbReference type="AlphaFoldDB" id="A0A2T4UVV0"/>
<evidence type="ECO:0000259" key="1">
    <source>
        <dbReference type="Pfam" id="PF01872"/>
    </source>
</evidence>
<evidence type="ECO:0000313" key="3">
    <source>
        <dbReference type="Proteomes" id="UP000241085"/>
    </source>
</evidence>
<protein>
    <submittedName>
        <fullName evidence="2">Deaminase</fullName>
    </submittedName>
</protein>
<organism evidence="2 3">
    <name type="scientific">Rathayibacter caricis DSM 15933</name>
    <dbReference type="NCBI Taxonomy" id="1328867"/>
    <lineage>
        <taxon>Bacteria</taxon>
        <taxon>Bacillati</taxon>
        <taxon>Actinomycetota</taxon>
        <taxon>Actinomycetes</taxon>
        <taxon>Micrococcales</taxon>
        <taxon>Microbacteriaceae</taxon>
        <taxon>Rathayibacter</taxon>
    </lineage>
</organism>
<dbReference type="SUPFAM" id="SSF53597">
    <property type="entry name" value="Dihydrofolate reductase-like"/>
    <property type="match status" value="1"/>
</dbReference>
<sequence length="186" mass="21197">MGALVYSGIASVDGYTQDEAGGFTWAEPRPEVHRFVNETEAEVRTYLYGRRMYETMSPWGPGFALAEQFAFIRDFQEMWRSADKIVYSRTLDDVRTERTRLERRFDPEAVREQVDALDHDASIGGADLAAQALRAGIVDEIRWYVVPVVVGGGTQFLPSGFRTALELREQRRFSDGTLFLRYGVVR</sequence>
<dbReference type="InterPro" id="IPR002734">
    <property type="entry name" value="RibDG_C"/>
</dbReference>
<dbReference type="InterPro" id="IPR050765">
    <property type="entry name" value="Riboflavin_Biosynth_HTPR"/>
</dbReference>
<dbReference type="Gene3D" id="3.40.430.10">
    <property type="entry name" value="Dihydrofolate Reductase, subunit A"/>
    <property type="match status" value="1"/>
</dbReference>
<dbReference type="RefSeq" id="WP_107575039.1">
    <property type="nucleotide sequence ID" value="NZ_PZPL01000001.1"/>
</dbReference>
<accession>A0A2T4UVV0</accession>
<dbReference type="EMBL" id="PZPL01000001">
    <property type="protein sequence ID" value="PTL73658.1"/>
    <property type="molecule type" value="Genomic_DNA"/>
</dbReference>
<keyword evidence="3" id="KW-1185">Reference proteome</keyword>
<dbReference type="InterPro" id="IPR024072">
    <property type="entry name" value="DHFR-like_dom_sf"/>
</dbReference>
<proteinExistence type="predicted"/>
<dbReference type="Proteomes" id="UP000241085">
    <property type="component" value="Unassembled WGS sequence"/>
</dbReference>
<dbReference type="GO" id="GO:0008703">
    <property type="term" value="F:5-amino-6-(5-phosphoribosylamino)uracil reductase activity"/>
    <property type="evidence" value="ECO:0007669"/>
    <property type="project" value="InterPro"/>
</dbReference>
<feature type="domain" description="Bacterial bifunctional deaminase-reductase C-terminal" evidence="1">
    <location>
        <begin position="7"/>
        <end position="178"/>
    </location>
</feature>
<dbReference type="PANTHER" id="PTHR38011">
    <property type="entry name" value="DIHYDROFOLATE REDUCTASE FAMILY PROTEIN (AFU_ORTHOLOGUE AFUA_8G06820)"/>
    <property type="match status" value="1"/>
</dbReference>
<dbReference type="GO" id="GO:0009231">
    <property type="term" value="P:riboflavin biosynthetic process"/>
    <property type="evidence" value="ECO:0007669"/>
    <property type="project" value="InterPro"/>
</dbReference>
<evidence type="ECO:0000313" key="2">
    <source>
        <dbReference type="EMBL" id="PTL73658.1"/>
    </source>
</evidence>
<dbReference type="Pfam" id="PF01872">
    <property type="entry name" value="RibD_C"/>
    <property type="match status" value="1"/>
</dbReference>
<comment type="caution">
    <text evidence="2">The sequence shown here is derived from an EMBL/GenBank/DDBJ whole genome shotgun (WGS) entry which is preliminary data.</text>
</comment>
<gene>
    <name evidence="2" type="ORF">C1I63_12950</name>
</gene>
<reference evidence="2 3" key="1">
    <citation type="submission" date="2018-03" db="EMBL/GenBank/DDBJ databases">
        <title>Bacteriophage NCPPB3778 and a type I-E CRISPR drive the evolution of the US Biological Select Agent, Rathayibacter toxicus.</title>
        <authorList>
            <person name="Davis E.W.II."/>
            <person name="Tabima J.F."/>
            <person name="Weisberg A.J."/>
            <person name="Dantas Lopes L."/>
            <person name="Wiseman M.S."/>
            <person name="Wiseman M.S."/>
            <person name="Pupko T."/>
            <person name="Belcher M.S."/>
            <person name="Sechler A.J."/>
            <person name="Tancos M.A."/>
            <person name="Schroeder B.K."/>
            <person name="Murray T.D."/>
            <person name="Luster D.G."/>
            <person name="Schneider W.L."/>
            <person name="Rogers E."/>
            <person name="Andreote F.D."/>
            <person name="Grunwald N.J."/>
            <person name="Putnam M.L."/>
            <person name="Chang J.H."/>
        </authorList>
    </citation>
    <scope>NUCLEOTIDE SEQUENCE [LARGE SCALE GENOMIC DNA]</scope>
    <source>
        <strain evidence="2 3">DSM 15933</strain>
    </source>
</reference>